<dbReference type="Proteomes" id="UP001293254">
    <property type="component" value="Unassembled WGS sequence"/>
</dbReference>
<dbReference type="PANTHER" id="PTHR24299:SF59">
    <property type="entry name" value="CYTOCHROME P450 SUPERFAMILY PROTEIN"/>
    <property type="match status" value="1"/>
</dbReference>
<accession>A0AAE1XW99</accession>
<comment type="caution">
    <text evidence="2">The sequence shown here is derived from an EMBL/GenBank/DDBJ whole genome shotgun (WGS) entry which is preliminary data.</text>
</comment>
<dbReference type="GO" id="GO:0004497">
    <property type="term" value="F:monooxygenase activity"/>
    <property type="evidence" value="ECO:0007669"/>
    <property type="project" value="InterPro"/>
</dbReference>
<dbReference type="Gene3D" id="1.10.630.10">
    <property type="entry name" value="Cytochrome P450"/>
    <property type="match status" value="1"/>
</dbReference>
<dbReference type="GO" id="GO:0016705">
    <property type="term" value="F:oxidoreductase activity, acting on paired donors, with incorporation or reduction of molecular oxygen"/>
    <property type="evidence" value="ECO:0007669"/>
    <property type="project" value="InterPro"/>
</dbReference>
<organism evidence="2 3">
    <name type="scientific">Sesamum alatum</name>
    <dbReference type="NCBI Taxonomy" id="300844"/>
    <lineage>
        <taxon>Eukaryota</taxon>
        <taxon>Viridiplantae</taxon>
        <taxon>Streptophyta</taxon>
        <taxon>Embryophyta</taxon>
        <taxon>Tracheophyta</taxon>
        <taxon>Spermatophyta</taxon>
        <taxon>Magnoliopsida</taxon>
        <taxon>eudicotyledons</taxon>
        <taxon>Gunneridae</taxon>
        <taxon>Pentapetalae</taxon>
        <taxon>asterids</taxon>
        <taxon>lamiids</taxon>
        <taxon>Lamiales</taxon>
        <taxon>Pedaliaceae</taxon>
        <taxon>Sesamum</taxon>
    </lineage>
</organism>
<dbReference type="GO" id="GO:0005506">
    <property type="term" value="F:iron ion binding"/>
    <property type="evidence" value="ECO:0007669"/>
    <property type="project" value="InterPro"/>
</dbReference>
<reference evidence="2" key="1">
    <citation type="submission" date="2020-06" db="EMBL/GenBank/DDBJ databases">
        <authorList>
            <person name="Li T."/>
            <person name="Hu X."/>
            <person name="Zhang T."/>
            <person name="Song X."/>
            <person name="Zhang H."/>
            <person name="Dai N."/>
            <person name="Sheng W."/>
            <person name="Hou X."/>
            <person name="Wei L."/>
        </authorList>
    </citation>
    <scope>NUCLEOTIDE SEQUENCE</scope>
    <source>
        <strain evidence="2">3651</strain>
        <tissue evidence="2">Leaf</tissue>
    </source>
</reference>
<evidence type="ECO:0000313" key="2">
    <source>
        <dbReference type="EMBL" id="KAK4418737.1"/>
    </source>
</evidence>
<protein>
    <submittedName>
        <fullName evidence="2">Labd-13Z-ene-9,15,16-triol synthase, chloroplastic</fullName>
    </submittedName>
</protein>
<sequence length="286" mass="30999">MDFLTVVLVLFSIQLISTLLLISNSRARKSAKLPPGPYPLPIIGNILLLGSKPHQSLAKLSRKYGSVMSLKLGSMTTVVVSSPEAAKIIHPKCSRIPQPRRILHGFSPRREPVAKAPENLQRANVLSPQGRRGPGFEEGEAEETVGVRERMQRNGPGSGHRRGCFHYIAESDVGDAFFRGVCAVQRGLDVAGDEGPGVGSVGMHRQPEFRRLLPGSESGGSSGDFEADHDSLGKLLGVFEGIIEERLKGRSGKDDVVEALIELSQRDDAELSRNDIKHLLVVSFLA</sequence>
<name>A0AAE1XW99_9LAMI</name>
<feature type="region of interest" description="Disordered" evidence="1">
    <location>
        <begin position="126"/>
        <end position="145"/>
    </location>
</feature>
<evidence type="ECO:0000313" key="3">
    <source>
        <dbReference type="Proteomes" id="UP001293254"/>
    </source>
</evidence>
<dbReference type="PANTHER" id="PTHR24299">
    <property type="entry name" value="CYTOCHROME P450 FAMILY 1"/>
    <property type="match status" value="1"/>
</dbReference>
<proteinExistence type="predicted"/>
<dbReference type="AlphaFoldDB" id="A0AAE1XW99"/>
<reference evidence="2" key="2">
    <citation type="journal article" date="2024" name="Plant">
        <title>Genomic evolution and insights into agronomic trait innovations of Sesamum species.</title>
        <authorList>
            <person name="Miao H."/>
            <person name="Wang L."/>
            <person name="Qu L."/>
            <person name="Liu H."/>
            <person name="Sun Y."/>
            <person name="Le M."/>
            <person name="Wang Q."/>
            <person name="Wei S."/>
            <person name="Zheng Y."/>
            <person name="Lin W."/>
            <person name="Duan Y."/>
            <person name="Cao H."/>
            <person name="Xiong S."/>
            <person name="Wang X."/>
            <person name="Wei L."/>
            <person name="Li C."/>
            <person name="Ma Q."/>
            <person name="Ju M."/>
            <person name="Zhao R."/>
            <person name="Li G."/>
            <person name="Mu C."/>
            <person name="Tian Q."/>
            <person name="Mei H."/>
            <person name="Zhang T."/>
            <person name="Gao T."/>
            <person name="Zhang H."/>
        </authorList>
    </citation>
    <scope>NUCLEOTIDE SEQUENCE</scope>
    <source>
        <strain evidence="2">3651</strain>
    </source>
</reference>
<dbReference type="EMBL" id="JACGWO010000009">
    <property type="protein sequence ID" value="KAK4418737.1"/>
    <property type="molecule type" value="Genomic_DNA"/>
</dbReference>
<keyword evidence="3" id="KW-1185">Reference proteome</keyword>
<dbReference type="InterPro" id="IPR036396">
    <property type="entry name" value="Cyt_P450_sf"/>
</dbReference>
<gene>
    <name evidence="2" type="ORF">Salat_2286500</name>
</gene>
<dbReference type="SUPFAM" id="SSF48264">
    <property type="entry name" value="Cytochrome P450"/>
    <property type="match status" value="1"/>
</dbReference>
<dbReference type="GO" id="GO:0020037">
    <property type="term" value="F:heme binding"/>
    <property type="evidence" value="ECO:0007669"/>
    <property type="project" value="InterPro"/>
</dbReference>
<dbReference type="Pfam" id="PF00067">
    <property type="entry name" value="p450"/>
    <property type="match status" value="1"/>
</dbReference>
<evidence type="ECO:0000256" key="1">
    <source>
        <dbReference type="SAM" id="MobiDB-lite"/>
    </source>
</evidence>
<dbReference type="InterPro" id="IPR001128">
    <property type="entry name" value="Cyt_P450"/>
</dbReference>